<sequence length="102" mass="11519">MRLSGLKDGWGSNGGLWTVPEYSISNGCGDGGNNIKVKEEVVFQGGGGEEWKLGKREASVLRYKEKRQNRLFFEGIRYEVRKINAEKRPRMKPSLPNLQPPP</sequence>
<dbReference type="Proteomes" id="UP001060215">
    <property type="component" value="Chromosome 4"/>
</dbReference>
<accession>A0ACC0HJT9</accession>
<proteinExistence type="predicted"/>
<evidence type="ECO:0000313" key="1">
    <source>
        <dbReference type="EMBL" id="KAI8013264.1"/>
    </source>
</evidence>
<reference evidence="1 2" key="1">
    <citation type="journal article" date="2022" name="Plant J.">
        <title>Chromosome-level genome of Camellia lanceoleosa provides a valuable resource for understanding genome evolution and self-incompatibility.</title>
        <authorList>
            <person name="Gong W."/>
            <person name="Xiao S."/>
            <person name="Wang L."/>
            <person name="Liao Z."/>
            <person name="Chang Y."/>
            <person name="Mo W."/>
            <person name="Hu G."/>
            <person name="Li W."/>
            <person name="Zhao G."/>
            <person name="Zhu H."/>
            <person name="Hu X."/>
            <person name="Ji K."/>
            <person name="Xiang X."/>
            <person name="Song Q."/>
            <person name="Yuan D."/>
            <person name="Jin S."/>
            <person name="Zhang L."/>
        </authorList>
    </citation>
    <scope>NUCLEOTIDE SEQUENCE [LARGE SCALE GENOMIC DNA]</scope>
    <source>
        <strain evidence="1">SQ_2022a</strain>
    </source>
</reference>
<protein>
    <submittedName>
        <fullName evidence="1">Protein CHLOROPLAST IMPORT APPARATUS 2</fullName>
    </submittedName>
</protein>
<name>A0ACC0HJT9_9ERIC</name>
<comment type="caution">
    <text evidence="1">The sequence shown here is derived from an EMBL/GenBank/DDBJ whole genome shotgun (WGS) entry which is preliminary data.</text>
</comment>
<dbReference type="EMBL" id="CM045761">
    <property type="protein sequence ID" value="KAI8013264.1"/>
    <property type="molecule type" value="Genomic_DNA"/>
</dbReference>
<keyword evidence="2" id="KW-1185">Reference proteome</keyword>
<evidence type="ECO:0000313" key="2">
    <source>
        <dbReference type="Proteomes" id="UP001060215"/>
    </source>
</evidence>
<organism evidence="1 2">
    <name type="scientific">Camellia lanceoleosa</name>
    <dbReference type="NCBI Taxonomy" id="1840588"/>
    <lineage>
        <taxon>Eukaryota</taxon>
        <taxon>Viridiplantae</taxon>
        <taxon>Streptophyta</taxon>
        <taxon>Embryophyta</taxon>
        <taxon>Tracheophyta</taxon>
        <taxon>Spermatophyta</taxon>
        <taxon>Magnoliopsida</taxon>
        <taxon>eudicotyledons</taxon>
        <taxon>Gunneridae</taxon>
        <taxon>Pentapetalae</taxon>
        <taxon>asterids</taxon>
        <taxon>Ericales</taxon>
        <taxon>Theaceae</taxon>
        <taxon>Camellia</taxon>
    </lineage>
</organism>
<gene>
    <name evidence="1" type="ORF">LOK49_LG05G01684</name>
</gene>